<comment type="caution">
    <text evidence="1">The sequence shown here is derived from an EMBL/GenBank/DDBJ whole genome shotgun (WGS) entry which is preliminary data.</text>
</comment>
<organism evidence="1 2">
    <name type="scientific">Klebsiella michiganensis</name>
    <dbReference type="NCBI Taxonomy" id="1134687"/>
    <lineage>
        <taxon>Bacteria</taxon>
        <taxon>Pseudomonadati</taxon>
        <taxon>Pseudomonadota</taxon>
        <taxon>Gammaproteobacteria</taxon>
        <taxon>Enterobacterales</taxon>
        <taxon>Enterobacteriaceae</taxon>
        <taxon>Klebsiella/Raoultella group</taxon>
        <taxon>Klebsiella</taxon>
    </lineage>
</organism>
<proteinExistence type="predicted"/>
<evidence type="ECO:0000313" key="2">
    <source>
        <dbReference type="Proteomes" id="UP000254863"/>
    </source>
</evidence>
<gene>
    <name evidence="1" type="ORF">NCTC11685_01357</name>
</gene>
<name>A0A7H4N280_9ENTR</name>
<evidence type="ECO:0000313" key="1">
    <source>
        <dbReference type="EMBL" id="STV75111.1"/>
    </source>
</evidence>
<dbReference type="Proteomes" id="UP000254863">
    <property type="component" value="Unassembled WGS sequence"/>
</dbReference>
<sequence>MPAGSHRAGMTAYQPLRIVYFAGNEIHYCKFNQQALGSGLTAIHFLYNGFILPALLKWNGSP</sequence>
<dbReference type="AlphaFoldDB" id="A0A7H4N280"/>
<reference evidence="1 2" key="1">
    <citation type="submission" date="2018-06" db="EMBL/GenBank/DDBJ databases">
        <authorList>
            <consortium name="Pathogen Informatics"/>
            <person name="Doyle S."/>
        </authorList>
    </citation>
    <scope>NUCLEOTIDE SEQUENCE [LARGE SCALE GENOMIC DNA]</scope>
    <source>
        <strain evidence="1 2">NCTC11685</strain>
    </source>
</reference>
<dbReference type="EMBL" id="UGMS01000001">
    <property type="protein sequence ID" value="STV75111.1"/>
    <property type="molecule type" value="Genomic_DNA"/>
</dbReference>
<accession>A0A7H4N280</accession>
<protein>
    <submittedName>
        <fullName evidence="1">Uncharacterized protein</fullName>
    </submittedName>
</protein>